<dbReference type="STRING" id="33114.A0A2G2V570"/>
<dbReference type="Proteomes" id="UP000224567">
    <property type="component" value="Unassembled WGS sequence"/>
</dbReference>
<dbReference type="GO" id="GO:0005802">
    <property type="term" value="C:trans-Golgi network"/>
    <property type="evidence" value="ECO:0007669"/>
    <property type="project" value="TreeGrafter"/>
</dbReference>
<evidence type="ECO:0000313" key="3">
    <source>
        <dbReference type="Proteomes" id="UP000224567"/>
    </source>
</evidence>
<comment type="caution">
    <text evidence="2">The sequence shown here is derived from an EMBL/GenBank/DDBJ whole genome shotgun (WGS) entry which is preliminary data.</text>
</comment>
<dbReference type="PANTHER" id="PTHR21512:SF5">
    <property type="entry name" value="TRAFFICKING PROTEIN PARTICLE COMPLEX SUBUNIT 9"/>
    <property type="match status" value="1"/>
</dbReference>
<protein>
    <submittedName>
        <fullName evidence="2">Uncharacterized protein</fullName>
    </submittedName>
</protein>
<dbReference type="OrthoDB" id="1708279at2759"/>
<dbReference type="PANTHER" id="PTHR21512">
    <property type="entry name" value="TRAFFICKING PROTEIN PARTICLE COMPLEX SUBUNIT 9"/>
    <property type="match status" value="1"/>
</dbReference>
<dbReference type="AlphaFoldDB" id="A0A2G2V570"/>
<dbReference type="Pfam" id="PF26280">
    <property type="entry name" value="Ig_TRAPPC9-Trs120_2nd"/>
    <property type="match status" value="1"/>
</dbReference>
<accession>A0A2G2V570</accession>
<evidence type="ECO:0000313" key="2">
    <source>
        <dbReference type="EMBL" id="PHT28142.1"/>
    </source>
</evidence>
<reference evidence="3" key="2">
    <citation type="journal article" date="2017" name="J. Anim. Genet.">
        <title>Multiple reference genome sequences of hot pepper reveal the massive evolution of plant disease resistance genes by retroduplication.</title>
        <authorList>
            <person name="Kim S."/>
            <person name="Park J."/>
            <person name="Yeom S.-I."/>
            <person name="Kim Y.-M."/>
            <person name="Seo E."/>
            <person name="Kim K.-T."/>
            <person name="Kim M.-S."/>
            <person name="Lee J.M."/>
            <person name="Cheong K."/>
            <person name="Shin H.-S."/>
            <person name="Kim S.-B."/>
            <person name="Han K."/>
            <person name="Lee J."/>
            <person name="Park M."/>
            <person name="Lee H.-A."/>
            <person name="Lee H.-Y."/>
            <person name="Lee Y."/>
            <person name="Oh S."/>
            <person name="Lee J.H."/>
            <person name="Choi E."/>
            <person name="Choi E."/>
            <person name="Lee S.E."/>
            <person name="Jeon J."/>
            <person name="Kim H."/>
            <person name="Choi G."/>
            <person name="Song H."/>
            <person name="Lee J."/>
            <person name="Lee S.-C."/>
            <person name="Kwon J.-K."/>
            <person name="Lee H.-Y."/>
            <person name="Koo N."/>
            <person name="Hong Y."/>
            <person name="Kim R.W."/>
            <person name="Kang W.-H."/>
            <person name="Huh J.H."/>
            <person name="Kang B.-C."/>
            <person name="Yang T.-J."/>
            <person name="Lee Y.-H."/>
            <person name="Bennetzen J.L."/>
            <person name="Choi D."/>
        </authorList>
    </citation>
    <scope>NUCLEOTIDE SEQUENCE [LARGE SCALE GENOMIC DNA]</scope>
    <source>
        <strain evidence="3">cv. PBC81</strain>
    </source>
</reference>
<evidence type="ECO:0000256" key="1">
    <source>
        <dbReference type="SAM" id="MobiDB-lite"/>
    </source>
</evidence>
<dbReference type="EMBL" id="MLFT02000258">
    <property type="protein sequence ID" value="PHT28142.1"/>
    <property type="molecule type" value="Genomic_DNA"/>
</dbReference>
<name>A0A2G2V570_CAPBA</name>
<keyword evidence="3" id="KW-1185">Reference proteome</keyword>
<reference evidence="2 3" key="1">
    <citation type="journal article" date="2017" name="Genome Biol.">
        <title>New reference genome sequences of hot pepper reveal the massive evolution of plant disease-resistance genes by retroduplication.</title>
        <authorList>
            <person name="Kim S."/>
            <person name="Park J."/>
            <person name="Yeom S.I."/>
            <person name="Kim Y.M."/>
            <person name="Seo E."/>
            <person name="Kim K.T."/>
            <person name="Kim M.S."/>
            <person name="Lee J.M."/>
            <person name="Cheong K."/>
            <person name="Shin H.S."/>
            <person name="Kim S.B."/>
            <person name="Han K."/>
            <person name="Lee J."/>
            <person name="Park M."/>
            <person name="Lee H.A."/>
            <person name="Lee H.Y."/>
            <person name="Lee Y."/>
            <person name="Oh S."/>
            <person name="Lee J.H."/>
            <person name="Choi E."/>
            <person name="Choi E."/>
            <person name="Lee S.E."/>
            <person name="Jeon J."/>
            <person name="Kim H."/>
            <person name="Choi G."/>
            <person name="Song H."/>
            <person name="Lee J."/>
            <person name="Lee S.C."/>
            <person name="Kwon J.K."/>
            <person name="Lee H.Y."/>
            <person name="Koo N."/>
            <person name="Hong Y."/>
            <person name="Kim R.W."/>
            <person name="Kang W.H."/>
            <person name="Huh J.H."/>
            <person name="Kang B.C."/>
            <person name="Yang T.J."/>
            <person name="Lee Y.H."/>
            <person name="Bennetzen J.L."/>
            <person name="Choi D."/>
        </authorList>
    </citation>
    <scope>NUCLEOTIDE SEQUENCE [LARGE SCALE GENOMIC DNA]</scope>
    <source>
        <strain evidence="3">cv. PBC81</strain>
    </source>
</reference>
<organism evidence="2 3">
    <name type="scientific">Capsicum baccatum</name>
    <name type="common">Peruvian pepper</name>
    <dbReference type="NCBI Taxonomy" id="33114"/>
    <lineage>
        <taxon>Eukaryota</taxon>
        <taxon>Viridiplantae</taxon>
        <taxon>Streptophyta</taxon>
        <taxon>Embryophyta</taxon>
        <taxon>Tracheophyta</taxon>
        <taxon>Spermatophyta</taxon>
        <taxon>Magnoliopsida</taxon>
        <taxon>eudicotyledons</taxon>
        <taxon>Gunneridae</taxon>
        <taxon>Pentapetalae</taxon>
        <taxon>asterids</taxon>
        <taxon>lamiids</taxon>
        <taxon>Solanales</taxon>
        <taxon>Solanaceae</taxon>
        <taxon>Solanoideae</taxon>
        <taxon>Capsiceae</taxon>
        <taxon>Capsicum</taxon>
    </lineage>
</organism>
<dbReference type="InterPro" id="IPR013935">
    <property type="entry name" value="Trs120_TRAPPC9"/>
</dbReference>
<gene>
    <name evidence="2" type="ORF">CQW23_32265</name>
</gene>
<sequence>MSNEIYKLGDDWKQPLAEMQVVTPLPLRISRVVGSDGAIILYEGEIREVHISVANAGTVPIEQAHISLSGKNQDSIQSISYETLKSSLPLKPGAEVRIPVTLKAWQLGFLDPDGGPRKNISGSTGRQVKDGCSPGAADPRCRVGLPPNSSKVIALSGILTEWEQLKDLCCLTLSAVVLSPKLKNVTVPNMSVVPPLPLLISRDVGSVADTGTVPMEQANISLSGKNQDSILSIAYETLKSSLPLKPGAENMSGSTGRQVEDGCSPVLLTVAGYVIDSENDEAL</sequence>
<feature type="region of interest" description="Disordered" evidence="1">
    <location>
        <begin position="116"/>
        <end position="140"/>
    </location>
</feature>
<proteinExistence type="predicted"/>